<organism evidence="7 8">
    <name type="scientific">Candidatus Pseudobacter hemicellulosilyticus</name>
    <dbReference type="NCBI Taxonomy" id="3121375"/>
    <lineage>
        <taxon>Bacteria</taxon>
        <taxon>Pseudomonadati</taxon>
        <taxon>Bacteroidota</taxon>
        <taxon>Chitinophagia</taxon>
        <taxon>Chitinophagales</taxon>
        <taxon>Chitinophagaceae</taxon>
        <taxon>Pseudobacter</taxon>
    </lineage>
</organism>
<keyword evidence="3 4" id="KW-0998">Cell outer membrane</keyword>
<evidence type="ECO:0000259" key="6">
    <source>
        <dbReference type="SMART" id="SM00965"/>
    </source>
</evidence>
<accession>A0AAJ5WPW1</accession>
<dbReference type="Gene3D" id="2.170.130.10">
    <property type="entry name" value="TonB-dependent receptor, plug domain"/>
    <property type="match status" value="1"/>
</dbReference>
<gene>
    <name evidence="7" type="ORF">P0Y53_18100</name>
</gene>
<dbReference type="Pfam" id="PF13715">
    <property type="entry name" value="CarbopepD_reg_2"/>
    <property type="match status" value="1"/>
</dbReference>
<dbReference type="InterPro" id="IPR037066">
    <property type="entry name" value="Plug_dom_sf"/>
</dbReference>
<feature type="domain" description="Secretin/TonB short N-terminal" evidence="6">
    <location>
        <begin position="46"/>
        <end position="97"/>
    </location>
</feature>
<keyword evidence="1 4" id="KW-0813">Transport</keyword>
<dbReference type="InterPro" id="IPR008969">
    <property type="entry name" value="CarboxyPept-like_regulatory"/>
</dbReference>
<name>A0AAJ5WPW1_9BACT</name>
<dbReference type="InterPro" id="IPR011662">
    <property type="entry name" value="Secretin/TonB_short_N"/>
</dbReference>
<evidence type="ECO:0000256" key="5">
    <source>
        <dbReference type="SAM" id="SignalP"/>
    </source>
</evidence>
<keyword evidence="5" id="KW-0732">Signal</keyword>
<dbReference type="GO" id="GO:0009279">
    <property type="term" value="C:cell outer membrane"/>
    <property type="evidence" value="ECO:0007669"/>
    <property type="project" value="UniProtKB-SubCell"/>
</dbReference>
<keyword evidence="2 4" id="KW-0472">Membrane</keyword>
<keyword evidence="4" id="KW-1134">Transmembrane beta strand</keyword>
<dbReference type="InterPro" id="IPR023997">
    <property type="entry name" value="TonB-dep_OMP_SusC/RagA_CS"/>
</dbReference>
<dbReference type="Pfam" id="PF07660">
    <property type="entry name" value="STN"/>
    <property type="match status" value="1"/>
</dbReference>
<dbReference type="PROSITE" id="PS52016">
    <property type="entry name" value="TONB_DEPENDENT_REC_3"/>
    <property type="match status" value="1"/>
</dbReference>
<keyword evidence="4" id="KW-0812">Transmembrane</keyword>
<dbReference type="FunFam" id="2.170.130.10:FF:000003">
    <property type="entry name" value="SusC/RagA family TonB-linked outer membrane protein"/>
    <property type="match status" value="1"/>
</dbReference>
<proteinExistence type="inferred from homology"/>
<protein>
    <submittedName>
        <fullName evidence="7">TonB-dependent receptor</fullName>
    </submittedName>
</protein>
<dbReference type="Proteomes" id="UP001220610">
    <property type="component" value="Chromosome"/>
</dbReference>
<comment type="subcellular location">
    <subcellularLocation>
        <location evidence="4">Cell outer membrane</location>
        <topology evidence="4">Multi-pass membrane protein</topology>
    </subcellularLocation>
</comment>
<evidence type="ECO:0000313" key="7">
    <source>
        <dbReference type="EMBL" id="WEK34403.1"/>
    </source>
</evidence>
<evidence type="ECO:0000256" key="2">
    <source>
        <dbReference type="ARBA" id="ARBA00023136"/>
    </source>
</evidence>
<feature type="domain" description="Secretin/TonB short N-terminal" evidence="6">
    <location>
        <begin position="121"/>
        <end position="172"/>
    </location>
</feature>
<dbReference type="SUPFAM" id="SSF49464">
    <property type="entry name" value="Carboxypeptidase regulatory domain-like"/>
    <property type="match status" value="1"/>
</dbReference>
<keyword evidence="7" id="KW-0675">Receptor</keyword>
<dbReference type="AlphaFoldDB" id="A0AAJ5WPW1"/>
<feature type="chain" id="PRO_5042592012" evidence="5">
    <location>
        <begin position="18"/>
        <end position="1172"/>
    </location>
</feature>
<evidence type="ECO:0000256" key="3">
    <source>
        <dbReference type="ARBA" id="ARBA00023237"/>
    </source>
</evidence>
<dbReference type="InterPro" id="IPR023996">
    <property type="entry name" value="TonB-dep_OMP_SusC/RagA"/>
</dbReference>
<dbReference type="Pfam" id="PF07715">
    <property type="entry name" value="Plug"/>
    <property type="match status" value="1"/>
</dbReference>
<dbReference type="NCBIfam" id="TIGR04057">
    <property type="entry name" value="SusC_RagA_signa"/>
    <property type="match status" value="1"/>
</dbReference>
<dbReference type="Gene3D" id="2.60.40.1120">
    <property type="entry name" value="Carboxypeptidase-like, regulatory domain"/>
    <property type="match status" value="1"/>
</dbReference>
<comment type="similarity">
    <text evidence="4">Belongs to the TonB-dependent receptor family.</text>
</comment>
<dbReference type="EMBL" id="CP119311">
    <property type="protein sequence ID" value="WEK34403.1"/>
    <property type="molecule type" value="Genomic_DNA"/>
</dbReference>
<dbReference type="InterPro" id="IPR012910">
    <property type="entry name" value="Plug_dom"/>
</dbReference>
<dbReference type="SUPFAM" id="SSF56935">
    <property type="entry name" value="Porins"/>
    <property type="match status" value="1"/>
</dbReference>
<dbReference type="NCBIfam" id="TIGR04056">
    <property type="entry name" value="OMP_RagA_SusC"/>
    <property type="match status" value="1"/>
</dbReference>
<dbReference type="SMART" id="SM00965">
    <property type="entry name" value="STN"/>
    <property type="match status" value="2"/>
</dbReference>
<evidence type="ECO:0000256" key="4">
    <source>
        <dbReference type="PROSITE-ProRule" id="PRU01360"/>
    </source>
</evidence>
<evidence type="ECO:0000313" key="8">
    <source>
        <dbReference type="Proteomes" id="UP001220610"/>
    </source>
</evidence>
<dbReference type="InterPro" id="IPR039426">
    <property type="entry name" value="TonB-dep_rcpt-like"/>
</dbReference>
<sequence length="1172" mass="131286">MKMLSILLFTASMAVSARPAAQTITLSAKKMPLKAVFQAVEKQTGYFVFGNRAVWDNTQPVTLSVTNMQLDAFLGSVLPGQGLSYRIDGKTISLFFQRITMAEKEAPMIKLFRSITNQTGYQFQFNEEELAHAKPVSINIKEATLEEALQKCFEGQLLTYTIRDKNIVVRQKPLELLHLMAVPPVDVRGKVTDNDGKPLPGANIKIKGSTLGTSTDSLGEFRISVPDENRVLVFSYIGYDSLEVEVKNQRIINAVLRLRPPDMGEVVVVGYGRQKKLTTVGAQSSIVVEDLKQPVANMSNVVAGMVAGVIGVQRSGEPGYDNSEIYIRGISTFTGSSPLVLVDGVERSFNNIDPEDIASFSILKDASATAVYGVRGANGVILIQTKKGKSSKPIINMQVDQGLTEFTRLPKFADGVTYMQISNEAYRNSNPNDTSLRYSLDRIAKTASGSDPELYPNVNWFDEIFNQYGFNQRARVNVNGGSEKAQYYLSLGYYNEKGMFKTDDLTDYNSSMKFNRYNFTSNLTLNVTKKTKVEFGASGWISNGNYPGKSTADIFKAAYVMPPIMIPVRYSDGKLSRPKTADILNPYTLLTQTGYITEFRSQLWSNIRVTQELDFLLKGLSMTGMYSFDNYNAHTIKRIKDPDGFIATERDANGKLVYEQTKIGDSYLSYERTNGGSRQFYLESAINYHREFGKHDVTGMVLYNQSDKVDAFSGDFNSSIPFRYVGIAGRATYAFDSKYLAEANFGYNGSETFTPDKQFGFFPSFGVGWVVSEEQFFEPVSNALSFFKLRFSYGEVGNSNIGGRRFAYIGTVANAGSYSYGRNNTDATIKGKEIGDYAVDVTWEKAGKYNLGFEFKTWRDAISLTVDLFREKRTGIFRSRGDVPRIVGIKNLPYANLGAVDNKGIDATLEINKRVGKDLTLRFRGNFTWTRSKVINDAQAPWPYPWQQRIGRSLGQRFGYIAIGLYGSEKEVETSPYQTGINKPGDIRYKDLNGDGKIDGYDKAPIGYGSMPEIVYGFGPTINYKNWSVSAWFKGISHVDISLSGDGFRPFSLGGERGNLLAEVTNRWTKENPNPNAFYPRITYGNENMNFEQSSWWTKNGAFLRLQVVELNYQLKRDWLKRIGVSYLNLYLTGYNLATISGFKLYDVELGDGRGSEYPLLKTYNFGFRFTF</sequence>
<feature type="signal peptide" evidence="5">
    <location>
        <begin position="1"/>
        <end position="17"/>
    </location>
</feature>
<evidence type="ECO:0000256" key="1">
    <source>
        <dbReference type="ARBA" id="ARBA00022448"/>
    </source>
</evidence>
<reference evidence="7" key="1">
    <citation type="submission" date="2023-03" db="EMBL/GenBank/DDBJ databases">
        <title>Andean soil-derived lignocellulolytic bacterial consortium as a source of novel taxa and putative plastic-active enzymes.</title>
        <authorList>
            <person name="Diaz-Garcia L."/>
            <person name="Chuvochina M."/>
            <person name="Feuerriegel G."/>
            <person name="Bunk B."/>
            <person name="Sproer C."/>
            <person name="Streit W.R."/>
            <person name="Rodriguez L.M."/>
            <person name="Overmann J."/>
            <person name="Jimenez D.J."/>
        </authorList>
    </citation>
    <scope>NUCLEOTIDE SEQUENCE</scope>
    <source>
        <strain evidence="7">MAG 7</strain>
    </source>
</reference>